<dbReference type="Gene3D" id="3.80.10.10">
    <property type="entry name" value="Ribonuclease Inhibitor"/>
    <property type="match status" value="1"/>
</dbReference>
<dbReference type="GeneTree" id="ENSGT00950000182907"/>
<proteinExistence type="inferred from homology"/>
<feature type="region of interest" description="Disordered" evidence="12">
    <location>
        <begin position="204"/>
        <end position="289"/>
    </location>
</feature>
<dbReference type="GO" id="GO:0042981">
    <property type="term" value="P:regulation of apoptotic process"/>
    <property type="evidence" value="ECO:0007669"/>
    <property type="project" value="TreeGrafter"/>
</dbReference>
<dbReference type="SMART" id="SM00446">
    <property type="entry name" value="LRRcap"/>
    <property type="match status" value="1"/>
</dbReference>
<keyword evidence="15" id="KW-1185">Reference proteome</keyword>
<dbReference type="PaxDb" id="30732-ENSOMEP00000003274"/>
<dbReference type="InterPro" id="IPR001611">
    <property type="entry name" value="Leu-rich_rpt"/>
</dbReference>
<keyword evidence="4 11" id="KW-0433">Leucine-rich repeat</keyword>
<dbReference type="GO" id="GO:0005634">
    <property type="term" value="C:nucleus"/>
    <property type="evidence" value="ECO:0007669"/>
    <property type="project" value="UniProtKB-SubCell"/>
</dbReference>
<keyword evidence="7" id="KW-0143">Chaperone</keyword>
<evidence type="ECO:0000256" key="12">
    <source>
        <dbReference type="SAM" id="MobiDB-lite"/>
    </source>
</evidence>
<feature type="compositionally biased region" description="Acidic residues" evidence="12">
    <location>
        <begin position="256"/>
        <end position="280"/>
    </location>
</feature>
<dbReference type="PANTHER" id="PTHR11375">
    <property type="entry name" value="ACIDIC LEUCINE-RICH NUCLEAR PHOSPHOPROTEIN 32"/>
    <property type="match status" value="1"/>
</dbReference>
<comment type="function">
    <text evidence="10">Histone chaperone that specifically mediates the genome-wide removal of histone H2A.Z/H2AZ1 from the nucleosome: removes H2A.Z/H2AZ1 from its normal sites of deposition, especially from enhancer and insulator regions. Not involved in deposition of H2A.Z/H2AZ1 in the nucleosome. May stabilize the evicted H2A.Z/H2AZ1-H2B dimer, thus shifting the equilibrium towards dissociation and the off-chromatin state. Inhibits activity of protein phosphatase 2A (PP2A). Does not inhibit protein phosphatase 1. May play a role in cerebellar development and synaptogenesis.</text>
</comment>
<feature type="compositionally biased region" description="Acidic residues" evidence="12">
    <location>
        <begin position="205"/>
        <end position="220"/>
    </location>
</feature>
<evidence type="ECO:0000313" key="15">
    <source>
        <dbReference type="Proteomes" id="UP000261560"/>
    </source>
</evidence>
<evidence type="ECO:0000256" key="5">
    <source>
        <dbReference type="ARBA" id="ARBA00022737"/>
    </source>
</evidence>
<dbReference type="Proteomes" id="UP000261560">
    <property type="component" value="Unplaced"/>
</dbReference>
<dbReference type="InterPro" id="IPR032675">
    <property type="entry name" value="LRR_dom_sf"/>
</dbReference>
<feature type="compositionally biased region" description="Acidic residues" evidence="12">
    <location>
        <begin position="227"/>
        <end position="245"/>
    </location>
</feature>
<dbReference type="GO" id="GO:0006325">
    <property type="term" value="P:chromatin organization"/>
    <property type="evidence" value="ECO:0007669"/>
    <property type="project" value="UniProtKB-KW"/>
</dbReference>
<dbReference type="Pfam" id="PF14580">
    <property type="entry name" value="LRR_9"/>
    <property type="match status" value="1"/>
</dbReference>
<dbReference type="InterPro" id="IPR003603">
    <property type="entry name" value="U2A'_phosphoprotein32A_C"/>
</dbReference>
<evidence type="ECO:0000256" key="9">
    <source>
        <dbReference type="ARBA" id="ARBA00025777"/>
    </source>
</evidence>
<dbReference type="GO" id="GO:0005737">
    <property type="term" value="C:cytoplasm"/>
    <property type="evidence" value="ECO:0007669"/>
    <property type="project" value="UniProtKB-SubCell"/>
</dbReference>
<organism evidence="14 15">
    <name type="scientific">Oryzias melastigma</name>
    <name type="common">Marine medaka</name>
    <dbReference type="NCBI Taxonomy" id="30732"/>
    <lineage>
        <taxon>Eukaryota</taxon>
        <taxon>Metazoa</taxon>
        <taxon>Chordata</taxon>
        <taxon>Craniata</taxon>
        <taxon>Vertebrata</taxon>
        <taxon>Euteleostomi</taxon>
        <taxon>Actinopterygii</taxon>
        <taxon>Neopterygii</taxon>
        <taxon>Teleostei</taxon>
        <taxon>Neoteleostei</taxon>
        <taxon>Acanthomorphata</taxon>
        <taxon>Ovalentaria</taxon>
        <taxon>Atherinomorphae</taxon>
        <taxon>Beloniformes</taxon>
        <taxon>Adrianichthyidae</taxon>
        <taxon>Oryziinae</taxon>
        <taxon>Oryzias</taxon>
    </lineage>
</organism>
<accession>A0A3B3BDM6</accession>
<comment type="subcellular location">
    <subcellularLocation>
        <location evidence="2">Cytoplasm</location>
    </subcellularLocation>
    <subcellularLocation>
        <location evidence="1 11">Nucleus</location>
    </subcellularLocation>
</comment>
<comment type="similarity">
    <text evidence="9 11">Belongs to the ANP32 family.</text>
</comment>
<dbReference type="Ensembl" id="ENSOMET00000011112.1">
    <property type="protein sequence ID" value="ENSOMEP00000003274.1"/>
    <property type="gene ID" value="ENSOMEG00000004176.1"/>
</dbReference>
<dbReference type="STRING" id="30732.ENSOMEP00000003274"/>
<dbReference type="FunFam" id="3.80.10.10:FF:000003">
    <property type="entry name" value="Acidic leucine-rich nuclear phosphoprotein 32 family member A"/>
    <property type="match status" value="1"/>
</dbReference>
<feature type="domain" description="U2A'/phosphoprotein 32 family A C-terminal" evidence="13">
    <location>
        <begin position="185"/>
        <end position="203"/>
    </location>
</feature>
<evidence type="ECO:0000256" key="11">
    <source>
        <dbReference type="RuleBase" id="RU369103"/>
    </source>
</evidence>
<dbReference type="PROSITE" id="PS51450">
    <property type="entry name" value="LRR"/>
    <property type="match status" value="1"/>
</dbReference>
<keyword evidence="5" id="KW-0677">Repeat</keyword>
<dbReference type="AlphaFoldDB" id="A0A3B3BDM6"/>
<dbReference type="SUPFAM" id="SSF52058">
    <property type="entry name" value="L domain-like"/>
    <property type="match status" value="1"/>
</dbReference>
<evidence type="ECO:0000259" key="13">
    <source>
        <dbReference type="SMART" id="SM00446"/>
    </source>
</evidence>
<dbReference type="GO" id="GO:0019212">
    <property type="term" value="F:phosphatase inhibitor activity"/>
    <property type="evidence" value="ECO:0007669"/>
    <property type="project" value="TreeGrafter"/>
</dbReference>
<evidence type="ECO:0000256" key="2">
    <source>
        <dbReference type="ARBA" id="ARBA00004496"/>
    </source>
</evidence>
<evidence type="ECO:0000256" key="3">
    <source>
        <dbReference type="ARBA" id="ARBA00022490"/>
    </source>
</evidence>
<keyword evidence="6" id="KW-0156">Chromatin regulator</keyword>
<evidence type="ECO:0000256" key="1">
    <source>
        <dbReference type="ARBA" id="ARBA00004123"/>
    </source>
</evidence>
<evidence type="ECO:0000256" key="10">
    <source>
        <dbReference type="ARBA" id="ARBA00045721"/>
    </source>
</evidence>
<keyword evidence="3" id="KW-0963">Cytoplasm</keyword>
<evidence type="ECO:0000256" key="8">
    <source>
        <dbReference type="ARBA" id="ARBA00023242"/>
    </source>
</evidence>
<dbReference type="GO" id="GO:0042393">
    <property type="term" value="F:histone binding"/>
    <property type="evidence" value="ECO:0007669"/>
    <property type="project" value="TreeGrafter"/>
</dbReference>
<comment type="function">
    <text evidence="11">Multifunctional protein that is involved in the regulation of many processes.</text>
</comment>
<dbReference type="PANTHER" id="PTHR11375:SF5">
    <property type="entry name" value="ACIDIC LEUCINE-RICH NUCLEAR PHOSPHOPROTEIN 32 FAMILY MEMBER E"/>
    <property type="match status" value="1"/>
</dbReference>
<evidence type="ECO:0000256" key="4">
    <source>
        <dbReference type="ARBA" id="ARBA00022614"/>
    </source>
</evidence>
<evidence type="ECO:0000256" key="7">
    <source>
        <dbReference type="ARBA" id="ARBA00023186"/>
    </source>
</evidence>
<protein>
    <recommendedName>
        <fullName evidence="11">Acidic leucine-rich nuclear phosphoprotein 32 family member</fullName>
    </recommendedName>
</protein>
<name>A0A3B3BDM6_ORYME</name>
<evidence type="ECO:0000256" key="6">
    <source>
        <dbReference type="ARBA" id="ARBA00022853"/>
    </source>
</evidence>
<reference evidence="14" key="1">
    <citation type="submission" date="2025-08" db="UniProtKB">
        <authorList>
            <consortium name="Ensembl"/>
        </authorList>
    </citation>
    <scope>IDENTIFICATION</scope>
</reference>
<reference evidence="14" key="2">
    <citation type="submission" date="2025-09" db="UniProtKB">
        <authorList>
            <consortium name="Ensembl"/>
        </authorList>
    </citation>
    <scope>IDENTIFICATION</scope>
</reference>
<sequence length="376" mass="41740">MLCGRSLYSFPLDRTNQIPRGRRAFEDARGGVFATEDRAARAPPLLLFCYSPCSRFVMEMKKRISLELRNRSPAEVGELVVDNCRCSDGEVEGLSEEFTELEVLSMANVGLSSLAKMPPLPKLQKLEVSENAISGGLNALVEKCPGLTHLNLSSNKLKELSSLEPLQGLKALKSLDLYGCDVSSLDDYRERVFQLLPQLTYLDGFDQEDNEASDNDEEEEAGPHGDDGEEEDDEDEGSEGEEDEVGLSYLMKEGIQDEDDDGDYVQGEEEEEEDEDEDGGETVTPPHERRWVEGAELNRACSAFSAEMSSLCGELQMKGLQNPHFLLRHASMNRILDRKRFKSWAVCSAVLLQDLPQNSGAEHLHLLVSGSSLTEP</sequence>
<evidence type="ECO:0000313" key="14">
    <source>
        <dbReference type="Ensembl" id="ENSOMEP00000003274.1"/>
    </source>
</evidence>
<keyword evidence="8 11" id="KW-0539">Nucleus</keyword>
<dbReference type="InterPro" id="IPR045081">
    <property type="entry name" value="AN32"/>
</dbReference>